<evidence type="ECO:0000256" key="1">
    <source>
        <dbReference type="ARBA" id="ARBA00022801"/>
    </source>
</evidence>
<dbReference type="RefSeq" id="WP_114582189.1">
    <property type="nucleotide sequence ID" value="NZ_QPMH01000008.1"/>
</dbReference>
<dbReference type="InterPro" id="IPR008979">
    <property type="entry name" value="Galactose-bd-like_sf"/>
</dbReference>
<dbReference type="Gene3D" id="2.60.120.260">
    <property type="entry name" value="Galactose-binding domain-like"/>
    <property type="match status" value="1"/>
</dbReference>
<dbReference type="PANTHER" id="PTHR43056">
    <property type="entry name" value="PEPTIDASE S9 PROLYL OLIGOPEPTIDASE"/>
    <property type="match status" value="1"/>
</dbReference>
<dbReference type="InterPro" id="IPR005674">
    <property type="entry name" value="CocE/Ser_esterase"/>
</dbReference>
<dbReference type="EMBL" id="QPMH01000008">
    <property type="protein sequence ID" value="RDD61945.1"/>
    <property type="molecule type" value="Genomic_DNA"/>
</dbReference>
<evidence type="ECO:0000313" key="3">
    <source>
        <dbReference type="EMBL" id="RDD61945.1"/>
    </source>
</evidence>
<feature type="domain" description="Xaa-Pro dipeptidyl-peptidase C-terminal" evidence="2">
    <location>
        <begin position="291"/>
        <end position="544"/>
    </location>
</feature>
<accession>A0A369TC15</accession>
<dbReference type="InterPro" id="IPR029058">
    <property type="entry name" value="AB_hydrolase_fold"/>
</dbReference>
<dbReference type="Proteomes" id="UP000253941">
    <property type="component" value="Unassembled WGS sequence"/>
</dbReference>
<dbReference type="InterPro" id="IPR000383">
    <property type="entry name" value="Xaa-Pro-like_dom"/>
</dbReference>
<sequence>MREVTEFPHRVRVIENAWIPMSDGTRLAAKLWLPADAEEAPVPAILEYIPYRKRDNEAVHDSIMHGYFAGHGYAGVRVDLRGSGESEGVLRDEYLPQELADGLDVLRWIAAQPWCDGKVGMIGISWGGFNGLQIAALRPPELGAVITLCSTDDRYADDIHHMGGCLLGDNLSWASTMFARSSLPPDPALVGERWRDMWMERLEGSGLWLEKWLRHQRRDDYWKHGSVCEDYEALQVPVYAVSGWADGYSNAVFRMLAHLKVPRKGLVGPWSHRYPHLGVPGPAIGFLQEALRWWDHWLKCIDTGIMDEPMLRVWMQDSVPPTTSYAHRPGRWVAEREWPSPLIRERPLRLMSGRLVADDAAPECGGEEVPLDIQSPLTLGLFAGKWCSYAAGPDLAHDQRQEDGGALVFETEPLGEALEICGAPVLDLELEADQPVAMVAARLSDVASDGKATRVTYGLLNLTHRESSEHPAPLVPGQRYRVTVRLNEIAQRFPAGHRVRLALSTSYWPLAWPPPKPVFLRVHAGKSRLILPERPERDEDGRLPEFGEPEGAAPLEKVQIEAGHRNWLVHRDLASDVSTLEVINDLGTFRLPHADLVHRIKGVERYSSRDDEFDSLRGETVWDHAIWRDDWAISMRTHTVLSSTASHFHIQATLDAYEGDKRVYCRNWDVSIPRDCA</sequence>
<keyword evidence="4" id="KW-1185">Reference proteome</keyword>
<gene>
    <name evidence="3" type="ORF">DRB17_10695</name>
</gene>
<dbReference type="AlphaFoldDB" id="A0A369TC15"/>
<protein>
    <submittedName>
        <fullName evidence="3">CocE/NonD family hydrolase</fullName>
    </submittedName>
</protein>
<organism evidence="3 4">
    <name type="scientific">Ferruginivarius sediminum</name>
    <dbReference type="NCBI Taxonomy" id="2661937"/>
    <lineage>
        <taxon>Bacteria</taxon>
        <taxon>Pseudomonadati</taxon>
        <taxon>Pseudomonadota</taxon>
        <taxon>Alphaproteobacteria</taxon>
        <taxon>Rhodospirillales</taxon>
        <taxon>Rhodospirillaceae</taxon>
        <taxon>Ferruginivarius</taxon>
    </lineage>
</organism>
<dbReference type="Pfam" id="PF08530">
    <property type="entry name" value="PepX_C"/>
    <property type="match status" value="1"/>
</dbReference>
<evidence type="ECO:0000259" key="2">
    <source>
        <dbReference type="SMART" id="SM00939"/>
    </source>
</evidence>
<dbReference type="Pfam" id="PF02129">
    <property type="entry name" value="Peptidase_S15"/>
    <property type="match status" value="1"/>
</dbReference>
<dbReference type="Gene3D" id="3.40.50.1820">
    <property type="entry name" value="alpha/beta hydrolase"/>
    <property type="match status" value="1"/>
</dbReference>
<keyword evidence="1 3" id="KW-0378">Hydrolase</keyword>
<dbReference type="PANTHER" id="PTHR43056:SF10">
    <property type="entry name" value="COCE_NOND FAMILY, PUTATIVE (AFU_ORTHOLOGUE AFUA_7G00600)-RELATED"/>
    <property type="match status" value="1"/>
</dbReference>
<dbReference type="Gene3D" id="1.10.3020.10">
    <property type="entry name" value="alpha-amino acid ester hydrolase ( Helical cap domain)"/>
    <property type="match status" value="1"/>
</dbReference>
<proteinExistence type="predicted"/>
<name>A0A369TC15_9PROT</name>
<dbReference type="SUPFAM" id="SSF49785">
    <property type="entry name" value="Galactose-binding domain-like"/>
    <property type="match status" value="1"/>
</dbReference>
<dbReference type="GO" id="GO:0008239">
    <property type="term" value="F:dipeptidyl-peptidase activity"/>
    <property type="evidence" value="ECO:0007669"/>
    <property type="project" value="InterPro"/>
</dbReference>
<comment type="caution">
    <text evidence="3">The sequence shown here is derived from an EMBL/GenBank/DDBJ whole genome shotgun (WGS) entry which is preliminary data.</text>
</comment>
<reference evidence="3 4" key="1">
    <citation type="submission" date="2018-07" db="EMBL/GenBank/DDBJ databases">
        <title>Venubactetium sediminum gen. nov., sp. nov., isolated from a marine solar saltern.</title>
        <authorList>
            <person name="Wang S."/>
        </authorList>
    </citation>
    <scope>NUCLEOTIDE SEQUENCE [LARGE SCALE GENOMIC DNA]</scope>
    <source>
        <strain evidence="3 4">WD2A32</strain>
    </source>
</reference>
<dbReference type="SUPFAM" id="SSF53474">
    <property type="entry name" value="alpha/beta-Hydrolases"/>
    <property type="match status" value="1"/>
</dbReference>
<dbReference type="SMART" id="SM00939">
    <property type="entry name" value="PepX_C"/>
    <property type="match status" value="1"/>
</dbReference>
<dbReference type="InterPro" id="IPR050585">
    <property type="entry name" value="Xaa-Pro_dipeptidyl-ppase/CocE"/>
</dbReference>
<evidence type="ECO:0000313" key="4">
    <source>
        <dbReference type="Proteomes" id="UP000253941"/>
    </source>
</evidence>
<dbReference type="NCBIfam" id="TIGR00976">
    <property type="entry name" value="CocE_NonD"/>
    <property type="match status" value="1"/>
</dbReference>
<dbReference type="InterPro" id="IPR013736">
    <property type="entry name" value="Xaa-Pro_dipept_C"/>
</dbReference>